<dbReference type="PANTHER" id="PTHR23354">
    <property type="entry name" value="NUCLEOLAR PROTEIN 7/ESTROGEN RECEPTOR COACTIVATOR-RELATED"/>
    <property type="match status" value="1"/>
</dbReference>
<evidence type="ECO:0000256" key="5">
    <source>
        <dbReference type="ARBA" id="ARBA00040604"/>
    </source>
</evidence>
<proteinExistence type="inferred from homology"/>
<feature type="domain" description="TLDc" evidence="7">
    <location>
        <begin position="158"/>
        <end position="371"/>
    </location>
</feature>
<gene>
    <name evidence="8" type="ORF">EJ03DRAFT_319131</name>
</gene>
<evidence type="ECO:0000256" key="6">
    <source>
        <dbReference type="SAM" id="MobiDB-lite"/>
    </source>
</evidence>
<dbReference type="PANTHER" id="PTHR23354:SF62">
    <property type="entry name" value="MUSTARD, ISOFORM V"/>
    <property type="match status" value="1"/>
</dbReference>
<evidence type="ECO:0000313" key="9">
    <source>
        <dbReference type="Proteomes" id="UP000799436"/>
    </source>
</evidence>
<dbReference type="GO" id="GO:0005739">
    <property type="term" value="C:mitochondrion"/>
    <property type="evidence" value="ECO:0007669"/>
    <property type="project" value="UniProtKB-SubCell"/>
</dbReference>
<name>A0A6G1KY81_9PEZI</name>
<dbReference type="GO" id="GO:0006979">
    <property type="term" value="P:response to oxidative stress"/>
    <property type="evidence" value="ECO:0007669"/>
    <property type="project" value="TreeGrafter"/>
</dbReference>
<protein>
    <recommendedName>
        <fullName evidence="5">Oxidation resistance protein 1</fullName>
    </recommendedName>
</protein>
<dbReference type="AlphaFoldDB" id="A0A6G1KY81"/>
<dbReference type="InterPro" id="IPR006571">
    <property type="entry name" value="TLDc_dom"/>
</dbReference>
<dbReference type="OrthoDB" id="26679at2759"/>
<evidence type="ECO:0000256" key="4">
    <source>
        <dbReference type="ARBA" id="ARBA00037112"/>
    </source>
</evidence>
<sequence>MSISLDNRTPAPPAPPHLPHDKLPHQEHDDTNPTAASPVPSPAPPATHTASTTPHRPPLQPDSAASRRKSSSLLATLAYFTHPVSYTASAIVRRLSEDDAPTPLAKALSANWNGSMASASAAAADFLPAKRKLSPFQPPPLTPLTLHGYKDTTRGKGRLLSKALAEEIRLLIPPRLQLQDRWHLTYSLEQNGSTLSTLYHLCDEHRGKRGGFVLVVRDANGGVFGAYLTDPPRPQPHYFGTGECFLWRAFRLPALPELADLPPPPSADTTHAQRMTTVANGGVNGHKSNGGTATPERIRFKAFPFTGENDFSIFCQPGYLSVGGGDGRYGLWLDAAMGTGVSDTCPTFGNEALSDEGTKFDVLGVEVWYIGS</sequence>
<dbReference type="Pfam" id="PF07534">
    <property type="entry name" value="TLD"/>
    <property type="match status" value="2"/>
</dbReference>
<evidence type="ECO:0000259" key="7">
    <source>
        <dbReference type="PROSITE" id="PS51886"/>
    </source>
</evidence>
<evidence type="ECO:0000256" key="2">
    <source>
        <dbReference type="ARBA" id="ARBA00009540"/>
    </source>
</evidence>
<keyword evidence="3" id="KW-0496">Mitochondrion</keyword>
<dbReference type="Proteomes" id="UP000799436">
    <property type="component" value="Unassembled WGS sequence"/>
</dbReference>
<comment type="function">
    <text evidence="4">May be involved in protection from oxidative damage.</text>
</comment>
<comment type="similarity">
    <text evidence="2">Belongs to the OXR1 family.</text>
</comment>
<dbReference type="SMART" id="SM00584">
    <property type="entry name" value="TLDc"/>
    <property type="match status" value="1"/>
</dbReference>
<dbReference type="GO" id="GO:0005634">
    <property type="term" value="C:nucleus"/>
    <property type="evidence" value="ECO:0007669"/>
    <property type="project" value="TreeGrafter"/>
</dbReference>
<dbReference type="EMBL" id="ML995888">
    <property type="protein sequence ID" value="KAF2765585.1"/>
    <property type="molecule type" value="Genomic_DNA"/>
</dbReference>
<dbReference type="PROSITE" id="PS51886">
    <property type="entry name" value="TLDC"/>
    <property type="match status" value="1"/>
</dbReference>
<feature type="compositionally biased region" description="Basic and acidic residues" evidence="6">
    <location>
        <begin position="18"/>
        <end position="31"/>
    </location>
</feature>
<comment type="subcellular location">
    <subcellularLocation>
        <location evidence="1">Mitochondrion</location>
    </subcellularLocation>
</comment>
<evidence type="ECO:0000313" key="8">
    <source>
        <dbReference type="EMBL" id="KAF2765585.1"/>
    </source>
</evidence>
<keyword evidence="9" id="KW-1185">Reference proteome</keyword>
<reference evidence="8" key="1">
    <citation type="journal article" date="2020" name="Stud. Mycol.">
        <title>101 Dothideomycetes genomes: a test case for predicting lifestyles and emergence of pathogens.</title>
        <authorList>
            <person name="Haridas S."/>
            <person name="Albert R."/>
            <person name="Binder M."/>
            <person name="Bloem J."/>
            <person name="Labutti K."/>
            <person name="Salamov A."/>
            <person name="Andreopoulos B."/>
            <person name="Baker S."/>
            <person name="Barry K."/>
            <person name="Bills G."/>
            <person name="Bluhm B."/>
            <person name="Cannon C."/>
            <person name="Castanera R."/>
            <person name="Culley D."/>
            <person name="Daum C."/>
            <person name="Ezra D."/>
            <person name="Gonzalez J."/>
            <person name="Henrissat B."/>
            <person name="Kuo A."/>
            <person name="Liang C."/>
            <person name="Lipzen A."/>
            <person name="Lutzoni F."/>
            <person name="Magnuson J."/>
            <person name="Mondo S."/>
            <person name="Nolan M."/>
            <person name="Ohm R."/>
            <person name="Pangilinan J."/>
            <person name="Park H.-J."/>
            <person name="Ramirez L."/>
            <person name="Alfaro M."/>
            <person name="Sun H."/>
            <person name="Tritt A."/>
            <person name="Yoshinaga Y."/>
            <person name="Zwiers L.-H."/>
            <person name="Turgeon B."/>
            <person name="Goodwin S."/>
            <person name="Spatafora J."/>
            <person name="Crous P."/>
            <person name="Grigoriev I."/>
        </authorList>
    </citation>
    <scope>NUCLEOTIDE SEQUENCE</scope>
    <source>
        <strain evidence="8">CBS 116005</strain>
    </source>
</reference>
<organism evidence="8 9">
    <name type="scientific">Teratosphaeria nubilosa</name>
    <dbReference type="NCBI Taxonomy" id="161662"/>
    <lineage>
        <taxon>Eukaryota</taxon>
        <taxon>Fungi</taxon>
        <taxon>Dikarya</taxon>
        <taxon>Ascomycota</taxon>
        <taxon>Pezizomycotina</taxon>
        <taxon>Dothideomycetes</taxon>
        <taxon>Dothideomycetidae</taxon>
        <taxon>Mycosphaerellales</taxon>
        <taxon>Teratosphaeriaceae</taxon>
        <taxon>Teratosphaeria</taxon>
    </lineage>
</organism>
<accession>A0A6G1KY81</accession>
<evidence type="ECO:0000256" key="1">
    <source>
        <dbReference type="ARBA" id="ARBA00004173"/>
    </source>
</evidence>
<feature type="region of interest" description="Disordered" evidence="6">
    <location>
        <begin position="1"/>
        <end position="68"/>
    </location>
</feature>
<evidence type="ECO:0000256" key="3">
    <source>
        <dbReference type="ARBA" id="ARBA00023128"/>
    </source>
</evidence>